<dbReference type="Pfam" id="PF18962">
    <property type="entry name" value="Por_Secre_tail"/>
    <property type="match status" value="1"/>
</dbReference>
<sequence>MQVFNQFANTNLPNTIYYRLEILDKDGSKTYSSIVTVTVANSAKLRLNIYPNPVSTTLKAQITTLKAGAATIIITDAQGKILVKQSSQLAIGTSQVSVDIANLAGGNYLLQISGTDFHLQQPFIKE</sequence>
<dbReference type="Gene3D" id="2.60.40.3080">
    <property type="match status" value="1"/>
</dbReference>
<evidence type="ECO:0000313" key="2">
    <source>
        <dbReference type="EMBL" id="MFC4233473.1"/>
    </source>
</evidence>
<proteinExistence type="predicted"/>
<organism evidence="2 3">
    <name type="scientific">Parasediminibacterium paludis</name>
    <dbReference type="NCBI Taxonomy" id="908966"/>
    <lineage>
        <taxon>Bacteria</taxon>
        <taxon>Pseudomonadati</taxon>
        <taxon>Bacteroidota</taxon>
        <taxon>Chitinophagia</taxon>
        <taxon>Chitinophagales</taxon>
        <taxon>Chitinophagaceae</taxon>
        <taxon>Parasediminibacterium</taxon>
    </lineage>
</organism>
<protein>
    <submittedName>
        <fullName evidence="2">T9SS type A sorting domain-containing protein</fullName>
    </submittedName>
</protein>
<evidence type="ECO:0000313" key="3">
    <source>
        <dbReference type="Proteomes" id="UP001595906"/>
    </source>
</evidence>
<dbReference type="Proteomes" id="UP001595906">
    <property type="component" value="Unassembled WGS sequence"/>
</dbReference>
<gene>
    <name evidence="2" type="ORF">ACFOW1_16345</name>
</gene>
<dbReference type="NCBIfam" id="TIGR04183">
    <property type="entry name" value="Por_Secre_tail"/>
    <property type="match status" value="1"/>
</dbReference>
<feature type="domain" description="Secretion system C-terminal sorting" evidence="1">
    <location>
        <begin position="49"/>
        <end position="115"/>
    </location>
</feature>
<keyword evidence="3" id="KW-1185">Reference proteome</keyword>
<dbReference type="EMBL" id="JBHSDC010000030">
    <property type="protein sequence ID" value="MFC4233473.1"/>
    <property type="molecule type" value="Genomic_DNA"/>
</dbReference>
<dbReference type="InterPro" id="IPR026444">
    <property type="entry name" value="Secre_tail"/>
</dbReference>
<name>A0ABV8PZE3_9BACT</name>
<accession>A0ABV8PZE3</accession>
<reference evidence="3" key="1">
    <citation type="journal article" date="2019" name="Int. J. Syst. Evol. Microbiol.">
        <title>The Global Catalogue of Microorganisms (GCM) 10K type strain sequencing project: providing services to taxonomists for standard genome sequencing and annotation.</title>
        <authorList>
            <consortium name="The Broad Institute Genomics Platform"/>
            <consortium name="The Broad Institute Genome Sequencing Center for Infectious Disease"/>
            <person name="Wu L."/>
            <person name="Ma J."/>
        </authorList>
    </citation>
    <scope>NUCLEOTIDE SEQUENCE [LARGE SCALE GENOMIC DNA]</scope>
    <source>
        <strain evidence="3">CECT 8010</strain>
    </source>
</reference>
<comment type="caution">
    <text evidence="2">The sequence shown here is derived from an EMBL/GenBank/DDBJ whole genome shotgun (WGS) entry which is preliminary data.</text>
</comment>
<evidence type="ECO:0000259" key="1">
    <source>
        <dbReference type="Pfam" id="PF18962"/>
    </source>
</evidence>